<dbReference type="HAMAP" id="MF_01366">
    <property type="entry name" value="Ribosomal_uL13"/>
    <property type="match status" value="1"/>
</dbReference>
<accession>A0A0G0WWH0</accession>
<dbReference type="InterPro" id="IPR036899">
    <property type="entry name" value="Ribosomal_uL13_sf"/>
</dbReference>
<evidence type="ECO:0000256" key="2">
    <source>
        <dbReference type="ARBA" id="ARBA00022980"/>
    </source>
</evidence>
<dbReference type="InterPro" id="IPR005822">
    <property type="entry name" value="Ribosomal_uL13"/>
</dbReference>
<dbReference type="PIRSF" id="PIRSF002181">
    <property type="entry name" value="Ribosomal_L13"/>
    <property type="match status" value="1"/>
</dbReference>
<dbReference type="PANTHER" id="PTHR11545:SF2">
    <property type="entry name" value="LARGE RIBOSOMAL SUBUNIT PROTEIN UL13M"/>
    <property type="match status" value="1"/>
</dbReference>
<comment type="subunit">
    <text evidence="4">Part of the 50S ribosomal subunit.</text>
</comment>
<keyword evidence="2 4" id="KW-0689">Ribosomal protein</keyword>
<name>A0A0G0WWH0_9BACT</name>
<dbReference type="NCBIfam" id="TIGR01066">
    <property type="entry name" value="rplM_bact"/>
    <property type="match status" value="1"/>
</dbReference>
<dbReference type="Pfam" id="PF00572">
    <property type="entry name" value="Ribosomal_L13"/>
    <property type="match status" value="1"/>
</dbReference>
<dbReference type="CDD" id="cd00392">
    <property type="entry name" value="Ribosomal_L13"/>
    <property type="match status" value="1"/>
</dbReference>
<dbReference type="Proteomes" id="UP000033918">
    <property type="component" value="Unassembled WGS sequence"/>
</dbReference>
<dbReference type="PANTHER" id="PTHR11545">
    <property type="entry name" value="RIBOSOMAL PROTEIN L13"/>
    <property type="match status" value="1"/>
</dbReference>
<dbReference type="GO" id="GO:1990904">
    <property type="term" value="C:ribonucleoprotein complex"/>
    <property type="evidence" value="ECO:0007669"/>
    <property type="project" value="UniProtKB-KW"/>
</dbReference>
<dbReference type="GO" id="GO:0006412">
    <property type="term" value="P:translation"/>
    <property type="evidence" value="ECO:0007669"/>
    <property type="project" value="UniProtKB-UniRule"/>
</dbReference>
<comment type="function">
    <text evidence="4">This protein is one of the early assembly proteins of the 50S ribosomal subunit, although it is not seen to bind rRNA by itself. It is important during the early stages of 50S assembly.</text>
</comment>
<dbReference type="GO" id="GO:0017148">
    <property type="term" value="P:negative regulation of translation"/>
    <property type="evidence" value="ECO:0007669"/>
    <property type="project" value="TreeGrafter"/>
</dbReference>
<dbReference type="AlphaFoldDB" id="A0A0G0WWH0"/>
<evidence type="ECO:0000313" key="5">
    <source>
        <dbReference type="EMBL" id="KKR88785.1"/>
    </source>
</evidence>
<dbReference type="GO" id="GO:0003729">
    <property type="term" value="F:mRNA binding"/>
    <property type="evidence" value="ECO:0007669"/>
    <property type="project" value="TreeGrafter"/>
</dbReference>
<gene>
    <name evidence="4" type="primary">rplM</name>
    <name evidence="5" type="ORF">UU38_C0003G0036</name>
</gene>
<sequence length="113" mass="13264">MDYIIDATDKKLGRLASEIAVILQGKKNPKYEPRLEGEDKVIVKNIDKLEINPKKMEQKIYYRHTTQIGHLKEQSLRLFLEKKGPAGVLRKVVREMLPENKLRIRRMKRLIIG</sequence>
<evidence type="ECO:0000313" key="6">
    <source>
        <dbReference type="Proteomes" id="UP000033918"/>
    </source>
</evidence>
<dbReference type="InterPro" id="IPR005823">
    <property type="entry name" value="Ribosomal_uL13_bac-type"/>
</dbReference>
<dbReference type="GO" id="GO:0005840">
    <property type="term" value="C:ribosome"/>
    <property type="evidence" value="ECO:0007669"/>
    <property type="project" value="UniProtKB-KW"/>
</dbReference>
<evidence type="ECO:0000256" key="3">
    <source>
        <dbReference type="ARBA" id="ARBA00023274"/>
    </source>
</evidence>
<comment type="similarity">
    <text evidence="1 4">Belongs to the universal ribosomal protein uL13 family.</text>
</comment>
<dbReference type="SUPFAM" id="SSF52161">
    <property type="entry name" value="Ribosomal protein L13"/>
    <property type="match status" value="1"/>
</dbReference>
<dbReference type="EMBL" id="LCAK01000003">
    <property type="protein sequence ID" value="KKR88785.1"/>
    <property type="molecule type" value="Genomic_DNA"/>
</dbReference>
<evidence type="ECO:0000256" key="4">
    <source>
        <dbReference type="HAMAP-Rule" id="MF_01366"/>
    </source>
</evidence>
<reference evidence="5 6" key="1">
    <citation type="journal article" date="2015" name="Nature">
        <title>rRNA introns, odd ribosomes, and small enigmatic genomes across a large radiation of phyla.</title>
        <authorList>
            <person name="Brown C.T."/>
            <person name="Hug L.A."/>
            <person name="Thomas B.C."/>
            <person name="Sharon I."/>
            <person name="Castelle C.J."/>
            <person name="Singh A."/>
            <person name="Wilkins M.J."/>
            <person name="Williams K.H."/>
            <person name="Banfield J.F."/>
        </authorList>
    </citation>
    <scope>NUCLEOTIDE SEQUENCE [LARGE SCALE GENOMIC DNA]</scope>
</reference>
<keyword evidence="3 4" id="KW-0687">Ribonucleoprotein</keyword>
<dbReference type="Gene3D" id="3.90.1180.10">
    <property type="entry name" value="Ribosomal protein L13"/>
    <property type="match status" value="1"/>
</dbReference>
<dbReference type="GO" id="GO:0003735">
    <property type="term" value="F:structural constituent of ribosome"/>
    <property type="evidence" value="ECO:0007669"/>
    <property type="project" value="InterPro"/>
</dbReference>
<proteinExistence type="inferred from homology"/>
<evidence type="ECO:0000256" key="1">
    <source>
        <dbReference type="ARBA" id="ARBA00006227"/>
    </source>
</evidence>
<organism evidence="5 6">
    <name type="scientific">Candidatus Wolfebacteria bacterium GW2011_GWB1_41_12</name>
    <dbReference type="NCBI Taxonomy" id="1619006"/>
    <lineage>
        <taxon>Bacteria</taxon>
        <taxon>Candidatus Wolfeibacteriota</taxon>
    </lineage>
</organism>
<protein>
    <recommendedName>
        <fullName evidence="4">Large ribosomal subunit protein uL13</fullName>
    </recommendedName>
</protein>
<comment type="caution">
    <text evidence="5">The sequence shown here is derived from an EMBL/GenBank/DDBJ whole genome shotgun (WGS) entry which is preliminary data.</text>
</comment>